<feature type="chain" id="PRO_5017086284" description="Outer membrane protein beta-barrel domain-containing protein" evidence="1">
    <location>
        <begin position="19"/>
        <end position="243"/>
    </location>
</feature>
<evidence type="ECO:0008006" key="4">
    <source>
        <dbReference type="Google" id="ProtNLM"/>
    </source>
</evidence>
<reference evidence="2 3" key="1">
    <citation type="submission" date="2017-08" db="EMBL/GenBank/DDBJ databases">
        <authorList>
            <person name="de Groot N.N."/>
        </authorList>
    </citation>
    <scope>NUCLEOTIDE SEQUENCE [LARGE SCALE GENOMIC DNA]</scope>
    <source>
        <strain evidence="2 3">HM2</strain>
    </source>
</reference>
<dbReference type="Proteomes" id="UP000255423">
    <property type="component" value="Unassembled WGS sequence"/>
</dbReference>
<dbReference type="RefSeq" id="WP_109573498.1">
    <property type="nucleotide sequence ID" value="NZ_UHJL01000004.1"/>
</dbReference>
<dbReference type="EMBL" id="UHJL01000004">
    <property type="protein sequence ID" value="SUQ25848.1"/>
    <property type="molecule type" value="Genomic_DNA"/>
</dbReference>
<evidence type="ECO:0000313" key="2">
    <source>
        <dbReference type="EMBL" id="SUQ25848.1"/>
    </source>
</evidence>
<name>A0A380S964_FIBSU</name>
<evidence type="ECO:0000256" key="1">
    <source>
        <dbReference type="SAM" id="SignalP"/>
    </source>
</evidence>
<feature type="signal peptide" evidence="1">
    <location>
        <begin position="1"/>
        <end position="18"/>
    </location>
</feature>
<organism evidence="2 3">
    <name type="scientific">Fibrobacter succinogenes</name>
    <name type="common">Bacteroides succinogenes</name>
    <dbReference type="NCBI Taxonomy" id="833"/>
    <lineage>
        <taxon>Bacteria</taxon>
        <taxon>Pseudomonadati</taxon>
        <taxon>Fibrobacterota</taxon>
        <taxon>Fibrobacteria</taxon>
        <taxon>Fibrobacterales</taxon>
        <taxon>Fibrobacteraceae</taxon>
        <taxon>Fibrobacter</taxon>
    </lineage>
</organism>
<evidence type="ECO:0000313" key="3">
    <source>
        <dbReference type="Proteomes" id="UP000255423"/>
    </source>
</evidence>
<dbReference type="AlphaFoldDB" id="A0A380S964"/>
<protein>
    <recommendedName>
        <fullName evidence="4">Outer membrane protein beta-barrel domain-containing protein</fullName>
    </recommendedName>
</protein>
<gene>
    <name evidence="2" type="ORF">SAMN05661053_2643</name>
</gene>
<keyword evidence="1" id="KW-0732">Signal</keyword>
<proteinExistence type="predicted"/>
<accession>A0A380S964</accession>
<sequence length="243" mass="27177">MKKVIAILVVCAAGLAFAQFPSIAEPASREHRGFYNSSSFGFALNWFNNSEDRSYNSYNNRIERDIDFYEYYGFSFMLGEFKFGYALGNLVAFHTVFNFAFYIGTVDSYEEHYVVICAENNLCVEKPDLEKYSKAPASGNGYNFRTYLGFGATFYPFRNKTSPLYGAFVGGSAGYTLFGVGGSDVTGNGGIGFELELGKEWWLNDRLSIGFGLGFAHFGLVWNTVESHRSDNVLSLSFRITRG</sequence>